<dbReference type="AlphaFoldDB" id="A0A086ZZ58"/>
<feature type="region of interest" description="Disordered" evidence="1">
    <location>
        <begin position="1"/>
        <end position="24"/>
    </location>
</feature>
<evidence type="ECO:0000313" key="2">
    <source>
        <dbReference type="EMBL" id="KFI51808.1"/>
    </source>
</evidence>
<comment type="caution">
    <text evidence="2">The sequence shown here is derived from an EMBL/GenBank/DDBJ whole genome shotgun (WGS) entry which is preliminary data.</text>
</comment>
<gene>
    <name evidence="2" type="ORF">BBIA_0725</name>
</gene>
<reference evidence="2 3" key="1">
    <citation type="submission" date="2014-03" db="EMBL/GenBank/DDBJ databases">
        <title>Genomics of Bifidobacteria.</title>
        <authorList>
            <person name="Ventura M."/>
            <person name="Milani C."/>
            <person name="Lugli G.A."/>
        </authorList>
    </citation>
    <scope>NUCLEOTIDE SEQUENCE [LARGE SCALE GENOMIC DNA]</scope>
    <source>
        <strain evidence="2 3">DSM 23969</strain>
    </source>
</reference>
<evidence type="ECO:0000256" key="1">
    <source>
        <dbReference type="SAM" id="MobiDB-lite"/>
    </source>
</evidence>
<proteinExistence type="predicted"/>
<dbReference type="Proteomes" id="UP000029108">
    <property type="component" value="Unassembled WGS sequence"/>
</dbReference>
<organism evidence="2 3">
    <name type="scientific">Bifidobacterium biavatii DSM 23969</name>
    <dbReference type="NCBI Taxonomy" id="1437608"/>
    <lineage>
        <taxon>Bacteria</taxon>
        <taxon>Bacillati</taxon>
        <taxon>Actinomycetota</taxon>
        <taxon>Actinomycetes</taxon>
        <taxon>Bifidobacteriales</taxon>
        <taxon>Bifidobacteriaceae</taxon>
        <taxon>Bifidobacterium</taxon>
    </lineage>
</organism>
<name>A0A086ZZ58_9BIFI</name>
<sequence>MSAASSNAFRVRSDRSCGTSDNDNRRPCFGYSRIAVKYPSPNTNTDIKPDNETNTTVNIQTATFNSLFMPFPFPPQPRGERYGPILPLSAGVLHRAKE</sequence>
<accession>A0A086ZZ58</accession>
<evidence type="ECO:0000313" key="3">
    <source>
        <dbReference type="Proteomes" id="UP000029108"/>
    </source>
</evidence>
<keyword evidence="3" id="KW-1185">Reference proteome</keyword>
<dbReference type="STRING" id="1437608.GCA_000771645_00178"/>
<protein>
    <submittedName>
        <fullName evidence="2">Uncharacterized protein</fullName>
    </submittedName>
</protein>
<dbReference type="EMBL" id="JGYN01000008">
    <property type="protein sequence ID" value="KFI51808.1"/>
    <property type="molecule type" value="Genomic_DNA"/>
</dbReference>